<dbReference type="EC" id="5.3.3.1" evidence="11"/>
<reference evidence="18 20" key="2">
    <citation type="journal article" date="2018" name="Microb. Genom.">
        <title>Deciphering the unexplored Leptospira diversity from soils uncovers genomic evolution to virulence.</title>
        <authorList>
            <person name="Thibeaux R."/>
            <person name="Iraola G."/>
            <person name="Ferres I."/>
            <person name="Bierque E."/>
            <person name="Girault D."/>
            <person name="Soupe-Gilbert M.E."/>
            <person name="Picardeau M."/>
            <person name="Goarant C."/>
        </authorList>
    </citation>
    <scope>NUCLEOTIDE SEQUENCE [LARGE SCALE GENOMIC DNA]</scope>
    <source>
        <strain evidence="18 20">ATI7-C-A5</strain>
    </source>
</reference>
<feature type="domain" description="Glucose-methanol-choline oxidoreductase C-terminal" evidence="17">
    <location>
        <begin position="469"/>
        <end position="525"/>
    </location>
</feature>
<evidence type="ECO:0000256" key="15">
    <source>
        <dbReference type="ARBA" id="ARBA00049778"/>
    </source>
</evidence>
<dbReference type="Pfam" id="PF00732">
    <property type="entry name" value="GMC_oxred_N"/>
    <property type="match status" value="1"/>
</dbReference>
<dbReference type="Proteomes" id="UP000232122">
    <property type="component" value="Unassembled WGS sequence"/>
</dbReference>
<sequence>MKSHTSPQTNETVYDFDYVIVGSGFGGSVSALRLAQKGYKVAVLESGKRWNSGEFPKTNWNLRKFLWFPKLFCFGIQRINFLNDVMVLSGAGVGGGSLVYANTLYVPPEPFWKKDIVGKMGGKKGILPYYELAKRMLGVVENPRTWDSDRYMRETAETFGIEKTFQKTPVGVHFGKNGVDPFFGGEGPERNSCNDCGGCMVGCRYNAKNTLDKNYLHFAEKAGAEIFAETKAARLIPLGEDGSEGYEIHTERSTSFFGFPKRILKAKGVVLSAGVLGTLGVLLRMKEEGILPKLSNKLGHVVRTNSESLIGVTLKDKNADLSHGIAITSSVFPDEHTHIEPVRYSDGADAMNGLAAGVIVDGGGKIPRQLRFLIEVLKHPVSSISLLNPIGFARRTIILLVMQTVDNSIEIVRKRRWIWPFRRTLSSTQESGEKIPTYIPVANEFARRLAKITNGVARSSINEALLDIPATAHILGGCNIGETSESGVVDLQNRVFGYRNLLVCDGSMIPANLGVNPSLTIAALAERAMSFVPPKGKEILQFRFEKKWGVEGLFRKFVRSVPVKTSAKKKSSKKPKKK</sequence>
<dbReference type="InterPro" id="IPR000172">
    <property type="entry name" value="GMC_OxRdtase_N"/>
</dbReference>
<keyword evidence="5" id="KW-0274">FAD</keyword>
<protein>
    <recommendedName>
        <fullName evidence="14">Cholesterol oxidase</fullName>
        <ecNumber evidence="13">1.1.3.6</ecNumber>
        <ecNumber evidence="11">5.3.3.1</ecNumber>
    </recommendedName>
    <alternativeName>
        <fullName evidence="15">Cholesterol isomerase</fullName>
    </alternativeName>
</protein>
<dbReference type="InterPro" id="IPR052542">
    <property type="entry name" value="Cholesterol_Oxidase"/>
</dbReference>
<dbReference type="OrthoDB" id="337582at2"/>
<evidence type="ECO:0000256" key="1">
    <source>
        <dbReference type="ARBA" id="ARBA00001974"/>
    </source>
</evidence>
<gene>
    <name evidence="18" type="ORF">CH379_010475</name>
    <name evidence="19" type="ORF">CH379_02325</name>
</gene>
<dbReference type="GO" id="GO:0016995">
    <property type="term" value="F:cholesterol oxidase activity"/>
    <property type="evidence" value="ECO:0007669"/>
    <property type="project" value="UniProtKB-EC"/>
</dbReference>
<dbReference type="RefSeq" id="WP_100764556.1">
    <property type="nucleotide sequence ID" value="NZ_NPEF02000011.1"/>
</dbReference>
<keyword evidence="10" id="KW-0413">Isomerase</keyword>
<evidence type="ECO:0000256" key="3">
    <source>
        <dbReference type="ARBA" id="ARBA00022548"/>
    </source>
</evidence>
<keyword evidence="3" id="KW-0153">Cholesterol metabolism</keyword>
<feature type="domain" description="Glucose-methanol-choline oxidoreductase N-terminal" evidence="16">
    <location>
        <begin position="191"/>
        <end position="283"/>
    </location>
</feature>
<reference evidence="19" key="1">
    <citation type="submission" date="2017-07" db="EMBL/GenBank/DDBJ databases">
        <title>Leptospira spp. isolated from tropical soils.</title>
        <authorList>
            <person name="Thibeaux R."/>
            <person name="Iraola G."/>
            <person name="Ferres I."/>
            <person name="Bierque E."/>
            <person name="Girault D."/>
            <person name="Soupe-Gilbert M.-E."/>
            <person name="Picardeau M."/>
            <person name="Goarant C."/>
        </authorList>
    </citation>
    <scope>NUCLEOTIDE SEQUENCE [LARGE SCALE GENOMIC DNA]</scope>
    <source>
        <strain evidence="19">ATI7-C-A5</strain>
    </source>
</reference>
<evidence type="ECO:0000256" key="5">
    <source>
        <dbReference type="ARBA" id="ARBA00022827"/>
    </source>
</evidence>
<name>A0A2N0BD77_9LEPT</name>
<evidence type="ECO:0000256" key="4">
    <source>
        <dbReference type="ARBA" id="ARBA00022630"/>
    </source>
</evidence>
<evidence type="ECO:0000256" key="13">
    <source>
        <dbReference type="ARBA" id="ARBA00049723"/>
    </source>
</evidence>
<dbReference type="EMBL" id="NPEF02000011">
    <property type="protein sequence ID" value="MDV6236047.1"/>
    <property type="molecule type" value="Genomic_DNA"/>
</dbReference>
<accession>A0A2N0BD77</accession>
<evidence type="ECO:0000259" key="17">
    <source>
        <dbReference type="Pfam" id="PF05199"/>
    </source>
</evidence>
<evidence type="ECO:0000256" key="2">
    <source>
        <dbReference type="ARBA" id="ARBA00010790"/>
    </source>
</evidence>
<dbReference type="GO" id="GO:0004769">
    <property type="term" value="F:steroid Delta-isomerase activity"/>
    <property type="evidence" value="ECO:0007669"/>
    <property type="project" value="UniProtKB-EC"/>
</dbReference>
<evidence type="ECO:0000313" key="18">
    <source>
        <dbReference type="EMBL" id="MDV6236047.1"/>
    </source>
</evidence>
<comment type="caution">
    <text evidence="19">The sequence shown here is derived from an EMBL/GenBank/DDBJ whole genome shotgun (WGS) entry which is preliminary data.</text>
</comment>
<proteinExistence type="inferred from homology"/>
<reference evidence="18" key="3">
    <citation type="submission" date="2023-10" db="EMBL/GenBank/DDBJ databases">
        <authorList>
            <person name="Picardeau M."/>
            <person name="Thibeaux R."/>
        </authorList>
    </citation>
    <scope>NUCLEOTIDE SEQUENCE</scope>
    <source>
        <strain evidence="18">ATI7-C-A5</strain>
    </source>
</reference>
<dbReference type="SUPFAM" id="SSF51905">
    <property type="entry name" value="FAD/NAD(P)-binding domain"/>
    <property type="match status" value="1"/>
</dbReference>
<evidence type="ECO:0000256" key="11">
    <source>
        <dbReference type="ARBA" id="ARBA00038856"/>
    </source>
</evidence>
<evidence type="ECO:0000256" key="9">
    <source>
        <dbReference type="ARBA" id="ARBA00023221"/>
    </source>
</evidence>
<evidence type="ECO:0000256" key="6">
    <source>
        <dbReference type="ARBA" id="ARBA00023002"/>
    </source>
</evidence>
<dbReference type="GO" id="GO:0008203">
    <property type="term" value="P:cholesterol metabolic process"/>
    <property type="evidence" value="ECO:0007669"/>
    <property type="project" value="UniProtKB-KW"/>
</dbReference>
<dbReference type="Gene3D" id="3.50.50.60">
    <property type="entry name" value="FAD/NAD(P)-binding domain"/>
    <property type="match status" value="3"/>
</dbReference>
<keyword evidence="7" id="KW-0443">Lipid metabolism</keyword>
<keyword evidence="20" id="KW-1185">Reference proteome</keyword>
<dbReference type="EC" id="1.1.3.6" evidence="13"/>
<evidence type="ECO:0000259" key="16">
    <source>
        <dbReference type="Pfam" id="PF00732"/>
    </source>
</evidence>
<dbReference type="GO" id="GO:0050660">
    <property type="term" value="F:flavin adenine dinucleotide binding"/>
    <property type="evidence" value="ECO:0007669"/>
    <property type="project" value="InterPro"/>
</dbReference>
<dbReference type="PANTHER" id="PTHR47470:SF1">
    <property type="entry name" value="FAD-DEPENDENT OXIDOREDUCTASE 2 FAD BINDING DOMAIN-CONTAINING PROTEIN"/>
    <property type="match status" value="1"/>
</dbReference>
<organism evidence="19">
    <name type="scientific">Leptospira ellisii</name>
    <dbReference type="NCBI Taxonomy" id="2023197"/>
    <lineage>
        <taxon>Bacteria</taxon>
        <taxon>Pseudomonadati</taxon>
        <taxon>Spirochaetota</taxon>
        <taxon>Spirochaetia</taxon>
        <taxon>Leptospirales</taxon>
        <taxon>Leptospiraceae</taxon>
        <taxon>Leptospira</taxon>
    </lineage>
</organism>
<keyword evidence="4" id="KW-0285">Flavoprotein</keyword>
<evidence type="ECO:0000256" key="14">
    <source>
        <dbReference type="ARBA" id="ARBA00049744"/>
    </source>
</evidence>
<evidence type="ECO:0000313" key="19">
    <source>
        <dbReference type="EMBL" id="PJZ94484.1"/>
    </source>
</evidence>
<evidence type="ECO:0000256" key="7">
    <source>
        <dbReference type="ARBA" id="ARBA00023098"/>
    </source>
</evidence>
<dbReference type="Pfam" id="PF05199">
    <property type="entry name" value="GMC_oxred_C"/>
    <property type="match status" value="1"/>
</dbReference>
<evidence type="ECO:0000256" key="12">
    <source>
        <dbReference type="ARBA" id="ARBA00049645"/>
    </source>
</evidence>
<evidence type="ECO:0000256" key="10">
    <source>
        <dbReference type="ARBA" id="ARBA00023235"/>
    </source>
</evidence>
<dbReference type="InterPro" id="IPR007867">
    <property type="entry name" value="GMC_OxRtase_C"/>
</dbReference>
<keyword evidence="8" id="KW-1207">Sterol metabolism</keyword>
<dbReference type="PANTHER" id="PTHR47470">
    <property type="entry name" value="CHOLESTEROL OXIDASE"/>
    <property type="match status" value="1"/>
</dbReference>
<evidence type="ECO:0000313" key="20">
    <source>
        <dbReference type="Proteomes" id="UP000232122"/>
    </source>
</evidence>
<keyword evidence="9" id="KW-0753">Steroid metabolism</keyword>
<dbReference type="InterPro" id="IPR036188">
    <property type="entry name" value="FAD/NAD-bd_sf"/>
</dbReference>
<dbReference type="EMBL" id="NPEF01000013">
    <property type="protein sequence ID" value="PJZ94484.1"/>
    <property type="molecule type" value="Genomic_DNA"/>
</dbReference>
<dbReference type="AlphaFoldDB" id="A0A2N0BD77"/>
<dbReference type="Pfam" id="PF13450">
    <property type="entry name" value="NAD_binding_8"/>
    <property type="match status" value="1"/>
</dbReference>
<comment type="similarity">
    <text evidence="2">Belongs to the GMC oxidoreductase family.</text>
</comment>
<evidence type="ECO:0000256" key="8">
    <source>
        <dbReference type="ARBA" id="ARBA00023166"/>
    </source>
</evidence>
<comment type="cofactor">
    <cofactor evidence="1">
        <name>FAD</name>
        <dbReference type="ChEBI" id="CHEBI:57692"/>
    </cofactor>
</comment>
<keyword evidence="6" id="KW-0560">Oxidoreductase</keyword>
<comment type="pathway">
    <text evidence="12">Steroid metabolism; cholesterol degradation.</text>
</comment>